<evidence type="ECO:0000313" key="6">
    <source>
        <dbReference type="Proteomes" id="UP000324800"/>
    </source>
</evidence>
<dbReference type="SUPFAM" id="SSF51735">
    <property type="entry name" value="NAD(P)-binding Rossmann-fold domains"/>
    <property type="match status" value="1"/>
</dbReference>
<dbReference type="SUPFAM" id="SSF52540">
    <property type="entry name" value="P-loop containing nucleoside triphosphate hydrolases"/>
    <property type="match status" value="1"/>
</dbReference>
<protein>
    <submittedName>
        <fullName evidence="5">Putative Ak7-A-prov protein</fullName>
    </submittedName>
</protein>
<evidence type="ECO:0000256" key="3">
    <source>
        <dbReference type="ARBA" id="ARBA00022777"/>
    </source>
</evidence>
<dbReference type="Pfam" id="PF05186">
    <property type="entry name" value="Dpy-30"/>
    <property type="match status" value="1"/>
</dbReference>
<sequence length="980" mass="110288">MKILIAPLDTYLGRHIYEAFAQQDKTGQHVIVGMRLSEDTGGHYERVQKFLTLDNLDDFRNEILSCDVFVLDIEYCLKAAHIVKDVLEEETFYGEKTVVVISSYLTWAQTVKTYKVPEEEEEEAEEEGEKKPPPKPKPVPFTEADKRKREAHEQFKEYLEFEKMIMRDDKAHANREHVVVLVPGILYGDGEDVLHPWFKMAWHGEPDSLPIFGENDGGNYVPTIHVQDMSNIVVEVSLKEKQRRPLILCVDKGVHTQSEIAGVLARVMGTGRARGVGPDGTLLNGALMTEGSKTSQNAQDDYPKDIDLHLESPYAPPPLPVGALKNTPITKSGSYPLYFTLRLMADVPLSGTRVVQRWKKFHWHCADILRGMGLVVREFKRAQGLEPLRIFIHGPPGVGKTTLAQRISLQFKIEHVNVKKVIDYYKDKPSPVVQQPTSADGEVAQEGIVSTSSLQDAVRTYLVTGNQRIPDGLINKMMREYLIQRACRAQGFVLEGYPRCLVDARELWTNREAVEEARQESGEQIIGDGWDDYEDEEEDIDKQIEQTDKKSSITEEAEEEEEEEEEEEGAEEEGEPNGGIEDDMGEVIQEESEEGAEEDGTQRIKSIGEQGGLTLKQCEKWEKDNRREMKEVRKIERERNKEREKWAEIARERRKAAEQLEKGEQQDGNGQEEVNEEDEDEEGQEDEDYEDNDAGSNLGVTAGVGLQSRSGALTGTGLAGSGSGASGTTVSAVQQPPSSNAQAVASSLPPVYRSIFPTTTVLLNASDEFLRKRIMSLPEVLTAGTHNDESGLERRLRQFHESNNPDNDIRVFMRRGKNEERRTNLMEVSEEQWSEGRGTADDEGNWGEIKQFIGEPHNYGPTHVQLDAADEVQEELDRQVAAHRAALALSEEVAVRAIAQKREAVAKDKIGAIQKAEAQMLANRSKGLHTFLRENVMPTLTRGLMEVAQVRPEDPIEYLAEYIFRHTPDEDTETAPFATR</sequence>
<dbReference type="InterPro" id="IPR047499">
    <property type="entry name" value="DD_AK7"/>
</dbReference>
<dbReference type="OrthoDB" id="10262413at2759"/>
<evidence type="ECO:0000256" key="4">
    <source>
        <dbReference type="SAM" id="MobiDB-lite"/>
    </source>
</evidence>
<evidence type="ECO:0000313" key="5">
    <source>
        <dbReference type="EMBL" id="KAA6389006.1"/>
    </source>
</evidence>
<feature type="compositionally biased region" description="Acidic residues" evidence="4">
    <location>
        <begin position="673"/>
        <end position="693"/>
    </location>
</feature>
<feature type="compositionally biased region" description="Acidic residues" evidence="4">
    <location>
        <begin position="118"/>
        <end position="127"/>
    </location>
</feature>
<comment type="caution">
    <text evidence="5">The sequence shown here is derived from an EMBL/GenBank/DDBJ whole genome shotgun (WGS) entry which is preliminary data.</text>
</comment>
<dbReference type="GO" id="GO:0019205">
    <property type="term" value="F:nucleobase-containing compound kinase activity"/>
    <property type="evidence" value="ECO:0007669"/>
    <property type="project" value="InterPro"/>
</dbReference>
<dbReference type="PANTHER" id="PTHR23359">
    <property type="entry name" value="NUCLEOTIDE KINASE"/>
    <property type="match status" value="1"/>
</dbReference>
<keyword evidence="3" id="KW-0418">Kinase</keyword>
<keyword evidence="2" id="KW-0547">Nucleotide-binding</keyword>
<dbReference type="Proteomes" id="UP000324800">
    <property type="component" value="Unassembled WGS sequence"/>
</dbReference>
<accession>A0A5J4W360</accession>
<gene>
    <name evidence="5" type="ORF">EZS28_015469</name>
</gene>
<evidence type="ECO:0000256" key="1">
    <source>
        <dbReference type="ARBA" id="ARBA00022679"/>
    </source>
</evidence>
<feature type="compositionally biased region" description="Basic and acidic residues" evidence="4">
    <location>
        <begin position="542"/>
        <end position="553"/>
    </location>
</feature>
<evidence type="ECO:0000256" key="2">
    <source>
        <dbReference type="ARBA" id="ARBA00022741"/>
    </source>
</evidence>
<proteinExistence type="predicted"/>
<feature type="compositionally biased region" description="Acidic residues" evidence="4">
    <location>
        <begin position="555"/>
        <end position="599"/>
    </location>
</feature>
<dbReference type="AlphaFoldDB" id="A0A5J4W360"/>
<feature type="region of interest" description="Disordered" evidence="4">
    <location>
        <begin position="115"/>
        <end position="148"/>
    </location>
</feature>
<organism evidence="5 6">
    <name type="scientific">Streblomastix strix</name>
    <dbReference type="NCBI Taxonomy" id="222440"/>
    <lineage>
        <taxon>Eukaryota</taxon>
        <taxon>Metamonada</taxon>
        <taxon>Preaxostyla</taxon>
        <taxon>Oxymonadida</taxon>
        <taxon>Streblomastigidae</taxon>
        <taxon>Streblomastix</taxon>
    </lineage>
</organism>
<dbReference type="InterPro" id="IPR007858">
    <property type="entry name" value="Dpy-30_motif"/>
</dbReference>
<reference evidence="5 6" key="1">
    <citation type="submission" date="2019-03" db="EMBL/GenBank/DDBJ databases">
        <title>Single cell metagenomics reveals metabolic interactions within the superorganism composed of flagellate Streblomastix strix and complex community of Bacteroidetes bacteria on its surface.</title>
        <authorList>
            <person name="Treitli S.C."/>
            <person name="Kolisko M."/>
            <person name="Husnik F."/>
            <person name="Keeling P."/>
            <person name="Hampl V."/>
        </authorList>
    </citation>
    <scope>NUCLEOTIDE SEQUENCE [LARGE SCALE GENOMIC DNA]</scope>
    <source>
        <strain evidence="5">ST1C</strain>
    </source>
</reference>
<feature type="compositionally biased region" description="Basic and acidic residues" evidence="4">
    <location>
        <begin position="617"/>
        <end position="665"/>
    </location>
</feature>
<feature type="compositionally biased region" description="Polar residues" evidence="4">
    <location>
        <begin position="734"/>
        <end position="743"/>
    </location>
</feature>
<dbReference type="Gene3D" id="1.20.890.10">
    <property type="entry name" value="cAMP-dependent protein kinase regulatory subunit, dimerization-anchoring domain"/>
    <property type="match status" value="1"/>
</dbReference>
<dbReference type="EMBL" id="SNRW01003751">
    <property type="protein sequence ID" value="KAA6389006.1"/>
    <property type="molecule type" value="Genomic_DNA"/>
</dbReference>
<dbReference type="InterPro" id="IPR027417">
    <property type="entry name" value="P-loop_NTPase"/>
</dbReference>
<keyword evidence="1" id="KW-0808">Transferase</keyword>
<dbReference type="InterPro" id="IPR036291">
    <property type="entry name" value="NAD(P)-bd_dom_sf"/>
</dbReference>
<dbReference type="Gene3D" id="3.40.50.720">
    <property type="entry name" value="NAD(P)-binding Rossmann-like Domain"/>
    <property type="match status" value="1"/>
</dbReference>
<feature type="region of interest" description="Disordered" evidence="4">
    <location>
        <begin position="821"/>
        <end position="845"/>
    </location>
</feature>
<feature type="region of interest" description="Disordered" evidence="4">
    <location>
        <begin position="715"/>
        <end position="743"/>
    </location>
</feature>
<name>A0A5J4W360_9EUKA</name>
<dbReference type="InterPro" id="IPR000850">
    <property type="entry name" value="Adenylat/UMP-CMP_kin"/>
</dbReference>
<dbReference type="CDD" id="cd22967">
    <property type="entry name" value="DD_AK7"/>
    <property type="match status" value="1"/>
</dbReference>
<dbReference type="Gene3D" id="3.40.50.300">
    <property type="entry name" value="P-loop containing nucleotide triphosphate hydrolases"/>
    <property type="match status" value="1"/>
</dbReference>
<feature type="region of interest" description="Disordered" evidence="4">
    <location>
        <begin position="542"/>
        <end position="702"/>
    </location>
</feature>
<dbReference type="GO" id="GO:0006139">
    <property type="term" value="P:nucleobase-containing compound metabolic process"/>
    <property type="evidence" value="ECO:0007669"/>
    <property type="project" value="InterPro"/>
</dbReference>
<dbReference type="GO" id="GO:0005524">
    <property type="term" value="F:ATP binding"/>
    <property type="evidence" value="ECO:0007669"/>
    <property type="project" value="InterPro"/>
</dbReference>